<sequence length="557" mass="60272">MKDWIKNLKIGKKLMAAFAIIIILYSITMITAGTNIKSLAKSTEDLYNGPFANVENSQEIRYDLECNRRNLLLLSDSTDIDEDAKLADINDRLSQIDDGLEKLSTGYISGQGKVDQLLIEYEKLAAPRAKIIDYLEKGNKQKALEICLTEYEEQSGIVTDLLKDVVEAASIDAEETLASVQNQAAGVLLVLIIISVICIFATIILCITMTRSIVNPIKELKNASASIANGELDIQLSYTNKNELGQLCEDIRNTAAALSLYVTEIRKGMEALGNGKLNYHSDVKFVGDFVAVGNTMNEIGALLRDAMGQITNSAEQVSSGAEQVSSGAQVLAQGASEQAGSIEELAVSINEIAENAKESAEKSEKSSELTEKVSKKIYDSNDQMTILTESIYEIKENSKEITSILKEIENIAFQTNILALNASVEAARAGEAGRGFSVVAGEVRRLATKTTEAAKMTAELIDRNANVVNKGITIVNETADGLTKSVEGAKTATKMVNEIAETFTQQANAIVQIRRNVEMISDIVQGNSATSQESAAASEELSAQAQLLKSLVEQFEI</sequence>
<dbReference type="PANTHER" id="PTHR43531:SF11">
    <property type="entry name" value="METHYL-ACCEPTING CHEMOTAXIS PROTEIN 3"/>
    <property type="match status" value="1"/>
</dbReference>
<evidence type="ECO:0000256" key="3">
    <source>
        <dbReference type="PROSITE-ProRule" id="PRU00284"/>
    </source>
</evidence>
<dbReference type="Pfam" id="PF12729">
    <property type="entry name" value="4HB_MCP_1"/>
    <property type="match status" value="1"/>
</dbReference>
<keyword evidence="4" id="KW-0472">Membrane</keyword>
<dbReference type="Pfam" id="PF00672">
    <property type="entry name" value="HAMP"/>
    <property type="match status" value="1"/>
</dbReference>
<dbReference type="PANTHER" id="PTHR43531">
    <property type="entry name" value="PROTEIN ICFG"/>
    <property type="match status" value="1"/>
</dbReference>
<evidence type="ECO:0000313" key="7">
    <source>
        <dbReference type="EMBL" id="RHJ83370.1"/>
    </source>
</evidence>
<dbReference type="GO" id="GO:0007165">
    <property type="term" value="P:signal transduction"/>
    <property type="evidence" value="ECO:0007669"/>
    <property type="project" value="UniProtKB-KW"/>
</dbReference>
<dbReference type="SMART" id="SM00283">
    <property type="entry name" value="MA"/>
    <property type="match status" value="1"/>
</dbReference>
<organism evidence="7 8">
    <name type="scientific">Emergencia timonensis</name>
    <dbReference type="NCBI Taxonomy" id="1776384"/>
    <lineage>
        <taxon>Bacteria</taxon>
        <taxon>Bacillati</taxon>
        <taxon>Bacillota</taxon>
        <taxon>Clostridia</taxon>
        <taxon>Peptostreptococcales</taxon>
        <taxon>Anaerovoracaceae</taxon>
        <taxon>Emergencia</taxon>
    </lineage>
</organism>
<dbReference type="Proteomes" id="UP000284841">
    <property type="component" value="Unassembled WGS sequence"/>
</dbReference>
<reference evidence="7 8" key="1">
    <citation type="submission" date="2018-08" db="EMBL/GenBank/DDBJ databases">
        <title>A genome reference for cultivated species of the human gut microbiota.</title>
        <authorList>
            <person name="Zou Y."/>
            <person name="Xue W."/>
            <person name="Luo G."/>
        </authorList>
    </citation>
    <scope>NUCLEOTIDE SEQUENCE [LARGE SCALE GENOMIC DNA]</scope>
    <source>
        <strain evidence="7 8">AM07-24</strain>
    </source>
</reference>
<evidence type="ECO:0000256" key="2">
    <source>
        <dbReference type="ARBA" id="ARBA00029447"/>
    </source>
</evidence>
<dbReference type="InterPro" id="IPR003660">
    <property type="entry name" value="HAMP_dom"/>
</dbReference>
<evidence type="ECO:0000259" key="6">
    <source>
        <dbReference type="PROSITE" id="PS50885"/>
    </source>
</evidence>
<keyword evidence="1" id="KW-0145">Chemotaxis</keyword>
<feature type="transmembrane region" description="Helical" evidence="4">
    <location>
        <begin position="184"/>
        <end position="208"/>
    </location>
</feature>
<dbReference type="InterPro" id="IPR004089">
    <property type="entry name" value="MCPsignal_dom"/>
</dbReference>
<dbReference type="GeneID" id="83003840"/>
<dbReference type="PRINTS" id="PR00260">
    <property type="entry name" value="CHEMTRNSDUCR"/>
</dbReference>
<evidence type="ECO:0000259" key="5">
    <source>
        <dbReference type="PROSITE" id="PS50111"/>
    </source>
</evidence>
<protein>
    <submittedName>
        <fullName evidence="7">Methyl-accepting chemotaxis protein</fullName>
    </submittedName>
</protein>
<keyword evidence="4" id="KW-0812">Transmembrane</keyword>
<evidence type="ECO:0000256" key="4">
    <source>
        <dbReference type="SAM" id="Phobius"/>
    </source>
</evidence>
<dbReference type="PROSITE" id="PS50111">
    <property type="entry name" value="CHEMOTAXIS_TRANSDUC_2"/>
    <property type="match status" value="1"/>
</dbReference>
<evidence type="ECO:0000313" key="8">
    <source>
        <dbReference type="Proteomes" id="UP000284841"/>
    </source>
</evidence>
<gene>
    <name evidence="7" type="ORF">DW099_18820</name>
</gene>
<comment type="similarity">
    <text evidence="2">Belongs to the methyl-accepting chemotaxis (MCP) protein family.</text>
</comment>
<comment type="caution">
    <text evidence="7">The sequence shown here is derived from an EMBL/GenBank/DDBJ whole genome shotgun (WGS) entry which is preliminary data.</text>
</comment>
<dbReference type="STRING" id="1776384.GCA_900086585_01461"/>
<name>A0A415DTX6_9FIRM</name>
<dbReference type="RefSeq" id="WP_067535899.1">
    <property type="nucleotide sequence ID" value="NZ_AP025567.1"/>
</dbReference>
<dbReference type="OrthoDB" id="9814363at2"/>
<proteinExistence type="inferred from homology"/>
<feature type="domain" description="HAMP" evidence="6">
    <location>
        <begin position="211"/>
        <end position="263"/>
    </location>
</feature>
<dbReference type="InterPro" id="IPR004090">
    <property type="entry name" value="Chemotax_Me-accpt_rcpt"/>
</dbReference>
<dbReference type="CDD" id="cd06225">
    <property type="entry name" value="HAMP"/>
    <property type="match status" value="1"/>
</dbReference>
<dbReference type="AlphaFoldDB" id="A0A415DTX6"/>
<dbReference type="EMBL" id="QRMS01000009">
    <property type="protein sequence ID" value="RHJ83370.1"/>
    <property type="molecule type" value="Genomic_DNA"/>
</dbReference>
<dbReference type="Pfam" id="PF00015">
    <property type="entry name" value="MCPsignal"/>
    <property type="match status" value="1"/>
</dbReference>
<dbReference type="GO" id="GO:0005886">
    <property type="term" value="C:plasma membrane"/>
    <property type="evidence" value="ECO:0007669"/>
    <property type="project" value="TreeGrafter"/>
</dbReference>
<dbReference type="Gene3D" id="1.10.287.950">
    <property type="entry name" value="Methyl-accepting chemotaxis protein"/>
    <property type="match status" value="1"/>
</dbReference>
<dbReference type="Gene3D" id="6.10.340.10">
    <property type="match status" value="1"/>
</dbReference>
<dbReference type="InterPro" id="IPR024478">
    <property type="entry name" value="HlyB_4HB_MCP"/>
</dbReference>
<dbReference type="GO" id="GO:0004888">
    <property type="term" value="F:transmembrane signaling receptor activity"/>
    <property type="evidence" value="ECO:0007669"/>
    <property type="project" value="InterPro"/>
</dbReference>
<dbReference type="SUPFAM" id="SSF58104">
    <property type="entry name" value="Methyl-accepting chemotaxis protein (MCP) signaling domain"/>
    <property type="match status" value="1"/>
</dbReference>
<dbReference type="PROSITE" id="PS50885">
    <property type="entry name" value="HAMP"/>
    <property type="match status" value="1"/>
</dbReference>
<keyword evidence="4" id="KW-1133">Transmembrane helix</keyword>
<dbReference type="SMART" id="SM00304">
    <property type="entry name" value="HAMP"/>
    <property type="match status" value="2"/>
</dbReference>
<dbReference type="GO" id="GO:0006935">
    <property type="term" value="P:chemotaxis"/>
    <property type="evidence" value="ECO:0007669"/>
    <property type="project" value="UniProtKB-KW"/>
</dbReference>
<dbReference type="InterPro" id="IPR051310">
    <property type="entry name" value="MCP_chemotaxis"/>
</dbReference>
<evidence type="ECO:0000256" key="1">
    <source>
        <dbReference type="ARBA" id="ARBA00022500"/>
    </source>
</evidence>
<keyword evidence="3" id="KW-0807">Transducer</keyword>
<feature type="domain" description="Methyl-accepting transducer" evidence="5">
    <location>
        <begin position="313"/>
        <end position="542"/>
    </location>
</feature>
<accession>A0A415DTX6</accession>
<keyword evidence="8" id="KW-1185">Reference proteome</keyword>